<evidence type="ECO:0000313" key="2">
    <source>
        <dbReference type="Proteomes" id="UP000594205"/>
    </source>
</evidence>
<sequence>MADVIDQPVDEEQARFLLGRRQRPTHLSDRDQDMIPVARDPAAQVNAGAMPSSDIDKFSQDGKRRILDGFGIGRVREERRQHLRDETAGPAHALDRGVFRAETELDRVLYVR</sequence>
<protein>
    <submittedName>
        <fullName evidence="1">Uncharacterized protein</fullName>
    </submittedName>
</protein>
<dbReference type="KEGG" id="sfeu:IM697_18645"/>
<dbReference type="Proteomes" id="UP000594205">
    <property type="component" value="Chromosome"/>
</dbReference>
<reference evidence="1 2" key="1">
    <citation type="submission" date="2020-10" db="EMBL/GenBank/DDBJ databases">
        <title>Streptomyces ferrugineus complate genome analysis.</title>
        <authorList>
            <person name="Anwar N."/>
        </authorList>
    </citation>
    <scope>NUCLEOTIDE SEQUENCE [LARGE SCALE GENOMIC DNA]</scope>
    <source>
        <strain evidence="1 2">CCTCC AA2014009</strain>
    </source>
</reference>
<name>A0A7M2SY95_9ACTN</name>
<proteinExistence type="predicted"/>
<dbReference type="EMBL" id="CP063373">
    <property type="protein sequence ID" value="QOV40241.1"/>
    <property type="molecule type" value="Genomic_DNA"/>
</dbReference>
<organism evidence="1 2">
    <name type="scientific">Streptomyces ferrugineus</name>
    <dbReference type="NCBI Taxonomy" id="1413221"/>
    <lineage>
        <taxon>Bacteria</taxon>
        <taxon>Bacillati</taxon>
        <taxon>Actinomycetota</taxon>
        <taxon>Actinomycetes</taxon>
        <taxon>Kitasatosporales</taxon>
        <taxon>Streptomycetaceae</taxon>
        <taxon>Streptomyces</taxon>
    </lineage>
</organism>
<evidence type="ECO:0000313" key="1">
    <source>
        <dbReference type="EMBL" id="QOV40241.1"/>
    </source>
</evidence>
<dbReference type="AlphaFoldDB" id="A0A7M2SY95"/>
<accession>A0A7M2SY95</accession>
<keyword evidence="2" id="KW-1185">Reference proteome</keyword>
<gene>
    <name evidence="1" type="ORF">IM697_18645</name>
</gene>
<dbReference type="RefSeq" id="WP_194048828.1">
    <property type="nucleotide sequence ID" value="NZ_CP063373.1"/>
</dbReference>